<reference evidence="1 2" key="1">
    <citation type="submission" date="2024-04" db="EMBL/GenBank/DDBJ databases">
        <title>WGS of bacteria from Torrens River.</title>
        <authorList>
            <person name="Wyrsch E.R."/>
            <person name="Drigo B."/>
        </authorList>
    </citation>
    <scope>NUCLEOTIDE SEQUENCE [LARGE SCALE GENOMIC DNA]</scope>
    <source>
        <strain evidence="1 2">TWI391</strain>
    </source>
</reference>
<evidence type="ECO:0000313" key="2">
    <source>
        <dbReference type="Proteomes" id="UP001409291"/>
    </source>
</evidence>
<gene>
    <name evidence="1" type="ORF">ABE541_18925</name>
</gene>
<sequence length="132" mass="14855">MYKIKTLILLGLVASIEVIYAQNKIVPSSRKNLLDQSLVSHPKEESLQAFVENIYLNSSIFHYGVKPALEKGDFSVLIMTSASDTKLMKSRELARIKKEDISEISFKKSKSYDALYGEFASTFGMVIITLKN</sequence>
<protein>
    <submittedName>
        <fullName evidence="1">Uncharacterized protein</fullName>
    </submittedName>
</protein>
<comment type="caution">
    <text evidence="1">The sequence shown here is derived from an EMBL/GenBank/DDBJ whole genome shotgun (WGS) entry which is preliminary data.</text>
</comment>
<dbReference type="EMBL" id="JBDJNQ010000009">
    <property type="protein sequence ID" value="MEN5379347.1"/>
    <property type="molecule type" value="Genomic_DNA"/>
</dbReference>
<dbReference type="RefSeq" id="WP_183913629.1">
    <property type="nucleotide sequence ID" value="NZ_JBDJLH010000007.1"/>
</dbReference>
<proteinExistence type="predicted"/>
<keyword evidence="2" id="KW-1185">Reference proteome</keyword>
<name>A0ABV0BXW7_9SPHI</name>
<evidence type="ECO:0000313" key="1">
    <source>
        <dbReference type="EMBL" id="MEN5379347.1"/>
    </source>
</evidence>
<organism evidence="1 2">
    <name type="scientific">Sphingobacterium kitahiroshimense</name>
    <dbReference type="NCBI Taxonomy" id="470446"/>
    <lineage>
        <taxon>Bacteria</taxon>
        <taxon>Pseudomonadati</taxon>
        <taxon>Bacteroidota</taxon>
        <taxon>Sphingobacteriia</taxon>
        <taxon>Sphingobacteriales</taxon>
        <taxon>Sphingobacteriaceae</taxon>
        <taxon>Sphingobacterium</taxon>
    </lineage>
</organism>
<accession>A0ABV0BXW7</accession>
<dbReference type="Proteomes" id="UP001409291">
    <property type="component" value="Unassembled WGS sequence"/>
</dbReference>